<proteinExistence type="predicted"/>
<feature type="region of interest" description="Disordered" evidence="1">
    <location>
        <begin position="608"/>
        <end position="681"/>
    </location>
</feature>
<name>A0A8J4B9P4_9CHLO</name>
<gene>
    <name evidence="2" type="ORF">Vafri_11816</name>
</gene>
<comment type="caution">
    <text evidence="2">The sequence shown here is derived from an EMBL/GenBank/DDBJ whole genome shotgun (WGS) entry which is preliminary data.</text>
</comment>
<feature type="region of interest" description="Disordered" evidence="1">
    <location>
        <begin position="718"/>
        <end position="826"/>
    </location>
</feature>
<dbReference type="EMBL" id="BNCO01000024">
    <property type="protein sequence ID" value="GIL56461.1"/>
    <property type="molecule type" value="Genomic_DNA"/>
</dbReference>
<feature type="compositionally biased region" description="Gly residues" evidence="1">
    <location>
        <begin position="528"/>
        <end position="543"/>
    </location>
</feature>
<feature type="region of interest" description="Disordered" evidence="1">
    <location>
        <begin position="291"/>
        <end position="311"/>
    </location>
</feature>
<feature type="region of interest" description="Disordered" evidence="1">
    <location>
        <begin position="374"/>
        <end position="431"/>
    </location>
</feature>
<feature type="compositionally biased region" description="Low complexity" evidence="1">
    <location>
        <begin position="670"/>
        <end position="680"/>
    </location>
</feature>
<feature type="region of interest" description="Disordered" evidence="1">
    <location>
        <begin position="59"/>
        <end position="87"/>
    </location>
</feature>
<feature type="non-terminal residue" evidence="2">
    <location>
        <position position="826"/>
    </location>
</feature>
<feature type="compositionally biased region" description="Basic and acidic residues" evidence="1">
    <location>
        <begin position="199"/>
        <end position="209"/>
    </location>
</feature>
<feature type="non-terminal residue" evidence="2">
    <location>
        <position position="1"/>
    </location>
</feature>
<evidence type="ECO:0000313" key="2">
    <source>
        <dbReference type="EMBL" id="GIL56461.1"/>
    </source>
</evidence>
<feature type="compositionally biased region" description="Basic and acidic residues" evidence="1">
    <location>
        <begin position="120"/>
        <end position="144"/>
    </location>
</feature>
<feature type="compositionally biased region" description="Low complexity" evidence="1">
    <location>
        <begin position="494"/>
        <end position="503"/>
    </location>
</feature>
<feature type="compositionally biased region" description="Low complexity" evidence="1">
    <location>
        <begin position="564"/>
        <end position="583"/>
    </location>
</feature>
<sequence>HKALDAMAAVDDEAGGGGDLLRVHADASRSGIITAVRSSVGNAAIAPVAGPAAIHGADGADGGGHVPPVGPGVGSRRGCGSSEECHTAMGPTHVDDLDHLHEPDTGLDDWLLQPWHQRKLQPEHSKGREQRPHPSPDAQRRQKDSGGNGGSGGSSPVPNSALGFGSQILPAGPREHERSQQLAGVIPETPGLSDLADAADEHGEGDCGEGKGSGDIARSRPSDGRIASRSRGPFAAFALHAVAGTDGGAVGGVGGCPGTGGGGVGLGGALFRAPTAANITPIMRARLRTPTAAAPRSASGAPADTAAAAEEADMRPPPFTIDLTSSPSPSCERRRSVVPVAGSRKVTAHAGQCPPSATSTDAAVVPRRRLCTKAGAPAAKRRGGAVIMDDSSQEPGSTGRKAGVDGRAPGGGGNYCTAGSDSGGSSHGSGSLFKKFARTPVGPPAAAGAVAAAAGARPAEFGYNDLGSAGGCGGRDTTPLIGLRRRVRRPVQTASDDGAAAAAADRDDGSGSVRKPRKLRRLQAGAPVAGGGGDGGGSYGTGAGCQQEYGRDGGATVAGDGSKAGRAPISRRPAGPAAAAVPAGASIAANRSRLLAAAAAVAAAAPGGARAAGAGGKGAGVRQRGAGSFIDAEAALSGDDDEEGDEGEEEEEDGYESSFVTEGCDGEVAGGSQSDDAGAARSPGSMMAIYRAPFLATQAPPSVVRPGDVAALVFAQRRRGRGRGSAVDQKGLHQYRRVLDTPDASTDVSDYISDGDGDGGGRRVPGIADEEMAGSGDEANEGELSAEGDGEEEDDDDDENPLARRMARGVDITRERRHHREGGPRG</sequence>
<evidence type="ECO:0000256" key="1">
    <source>
        <dbReference type="SAM" id="MobiDB-lite"/>
    </source>
</evidence>
<feature type="region of interest" description="Disordered" evidence="1">
    <location>
        <begin position="120"/>
        <end position="228"/>
    </location>
</feature>
<feature type="compositionally biased region" description="Gly residues" evidence="1">
    <location>
        <begin position="59"/>
        <end position="77"/>
    </location>
</feature>
<feature type="compositionally biased region" description="Acidic residues" evidence="1">
    <location>
        <begin position="638"/>
        <end position="655"/>
    </location>
</feature>
<dbReference type="AlphaFoldDB" id="A0A8J4B9P4"/>
<feature type="compositionally biased region" description="Low complexity" evidence="1">
    <location>
        <begin position="291"/>
        <end position="309"/>
    </location>
</feature>
<keyword evidence="3" id="KW-1185">Reference proteome</keyword>
<organism evidence="2 3">
    <name type="scientific">Volvox africanus</name>
    <dbReference type="NCBI Taxonomy" id="51714"/>
    <lineage>
        <taxon>Eukaryota</taxon>
        <taxon>Viridiplantae</taxon>
        <taxon>Chlorophyta</taxon>
        <taxon>core chlorophytes</taxon>
        <taxon>Chlorophyceae</taxon>
        <taxon>CS clade</taxon>
        <taxon>Chlamydomonadales</taxon>
        <taxon>Volvocaceae</taxon>
        <taxon>Volvox</taxon>
    </lineage>
</organism>
<evidence type="ECO:0000313" key="3">
    <source>
        <dbReference type="Proteomes" id="UP000747399"/>
    </source>
</evidence>
<protein>
    <submittedName>
        <fullName evidence="2">Uncharacterized protein</fullName>
    </submittedName>
</protein>
<accession>A0A8J4B9P4</accession>
<reference evidence="2" key="1">
    <citation type="journal article" date="2021" name="Proc. Natl. Acad. Sci. U.S.A.">
        <title>Three genomes in the algal genus Volvox reveal the fate of a haploid sex-determining region after a transition to homothallism.</title>
        <authorList>
            <person name="Yamamoto K."/>
            <person name="Hamaji T."/>
            <person name="Kawai-Toyooka H."/>
            <person name="Matsuzaki R."/>
            <person name="Takahashi F."/>
            <person name="Nishimura Y."/>
            <person name="Kawachi M."/>
            <person name="Noguchi H."/>
            <person name="Minakuchi Y."/>
            <person name="Umen J.G."/>
            <person name="Toyoda A."/>
            <person name="Nozaki H."/>
        </authorList>
    </citation>
    <scope>NUCLEOTIDE SEQUENCE</scope>
    <source>
        <strain evidence="2">NIES-3780</strain>
    </source>
</reference>
<feature type="region of interest" description="Disordered" evidence="1">
    <location>
        <begin position="478"/>
        <end position="583"/>
    </location>
</feature>
<feature type="compositionally biased region" description="Acidic residues" evidence="1">
    <location>
        <begin position="768"/>
        <end position="800"/>
    </location>
</feature>
<dbReference type="Proteomes" id="UP000747399">
    <property type="component" value="Unassembled WGS sequence"/>
</dbReference>